<dbReference type="Proteomes" id="UP001163387">
    <property type="component" value="Chromosome"/>
</dbReference>
<evidence type="ECO:0000313" key="2">
    <source>
        <dbReference type="EMBL" id="BDT03938.1"/>
    </source>
</evidence>
<feature type="transmembrane region" description="Helical" evidence="1">
    <location>
        <begin position="7"/>
        <end position="27"/>
    </location>
</feature>
<feature type="transmembrane region" description="Helical" evidence="1">
    <location>
        <begin position="47"/>
        <end position="72"/>
    </location>
</feature>
<dbReference type="EMBL" id="AP026933">
    <property type="protein sequence ID" value="BDT03938.1"/>
    <property type="molecule type" value="Genomic_DNA"/>
</dbReference>
<keyword evidence="3" id="KW-1185">Reference proteome</keyword>
<gene>
    <name evidence="2" type="ORF">SHM_15840</name>
</gene>
<keyword evidence="1" id="KW-0472">Membrane</keyword>
<keyword evidence="1" id="KW-0812">Transmembrane</keyword>
<proteinExistence type="predicted"/>
<organism evidence="2 3">
    <name type="scientific">Spiroplasma ixodetis</name>
    <dbReference type="NCBI Taxonomy" id="2141"/>
    <lineage>
        <taxon>Bacteria</taxon>
        <taxon>Bacillati</taxon>
        <taxon>Mycoplasmatota</taxon>
        <taxon>Mollicutes</taxon>
        <taxon>Entomoplasmatales</taxon>
        <taxon>Spiroplasmataceae</taxon>
        <taxon>Spiroplasma</taxon>
    </lineage>
</organism>
<protein>
    <recommendedName>
        <fullName evidence="4">Transmembrane protein</fullName>
    </recommendedName>
</protein>
<name>A0ABN6SYJ8_9MOLU</name>
<evidence type="ECO:0000313" key="3">
    <source>
        <dbReference type="Proteomes" id="UP001163387"/>
    </source>
</evidence>
<sequence>MLKAGSILIFIVFILESIFIIPLLWTIPAFILYKKVSKGEATTDQKIPLAILGIIFGAALGIIGGIFILVDLNNDENKIQRY</sequence>
<accession>A0ABN6SYJ8</accession>
<keyword evidence="1" id="KW-1133">Transmembrane helix</keyword>
<evidence type="ECO:0000256" key="1">
    <source>
        <dbReference type="SAM" id="Phobius"/>
    </source>
</evidence>
<reference evidence="2 3" key="1">
    <citation type="journal article" date="2022" name="Front. Microbiol.">
        <title>Male-killing mechanisms vary between Spiroplasma species.</title>
        <authorList>
            <person name="Arai H."/>
            <person name="Inoue M."/>
            <person name="Kageyama D."/>
        </authorList>
    </citation>
    <scope>NUCLEOTIDE SEQUENCE [LARGE SCALE GENOMIC DNA]</scope>
    <source>
        <strain evidence="3">sHm</strain>
    </source>
</reference>
<evidence type="ECO:0008006" key="4">
    <source>
        <dbReference type="Google" id="ProtNLM"/>
    </source>
</evidence>
<dbReference type="RefSeq" id="WP_281747913.1">
    <property type="nucleotide sequence ID" value="NZ_AP026933.1"/>
</dbReference>